<feature type="compositionally biased region" description="Polar residues" evidence="1">
    <location>
        <begin position="29"/>
        <end position="39"/>
    </location>
</feature>
<feature type="region of interest" description="Disordered" evidence="1">
    <location>
        <begin position="159"/>
        <end position="197"/>
    </location>
</feature>
<feature type="compositionally biased region" description="Acidic residues" evidence="1">
    <location>
        <begin position="164"/>
        <end position="176"/>
    </location>
</feature>
<dbReference type="EMBL" id="BFEA01000085">
    <property type="protein sequence ID" value="GBG67243.1"/>
    <property type="molecule type" value="Genomic_DNA"/>
</dbReference>
<dbReference type="Gramene" id="GBG67243">
    <property type="protein sequence ID" value="GBG67243"/>
    <property type="gene ID" value="CBR_g88532"/>
</dbReference>
<accession>A0A388KBB4</accession>
<keyword evidence="3" id="KW-1185">Reference proteome</keyword>
<protein>
    <submittedName>
        <fullName evidence="2">Uncharacterized protein</fullName>
    </submittedName>
</protein>
<dbReference type="Proteomes" id="UP000265515">
    <property type="component" value="Unassembled WGS sequence"/>
</dbReference>
<gene>
    <name evidence="2" type="ORF">CBR_g88532</name>
</gene>
<name>A0A388KBB4_CHABU</name>
<proteinExistence type="predicted"/>
<evidence type="ECO:0000256" key="1">
    <source>
        <dbReference type="SAM" id="MobiDB-lite"/>
    </source>
</evidence>
<feature type="compositionally biased region" description="Basic and acidic residues" evidence="1">
    <location>
        <begin position="88"/>
        <end position="97"/>
    </location>
</feature>
<dbReference type="AlphaFoldDB" id="A0A388KBB4"/>
<feature type="compositionally biased region" description="Basic and acidic residues" evidence="1">
    <location>
        <begin position="177"/>
        <end position="191"/>
    </location>
</feature>
<feature type="region of interest" description="Disordered" evidence="1">
    <location>
        <begin position="1"/>
        <end position="39"/>
    </location>
</feature>
<reference evidence="2 3" key="1">
    <citation type="journal article" date="2018" name="Cell">
        <title>The Chara Genome: Secondary Complexity and Implications for Plant Terrestrialization.</title>
        <authorList>
            <person name="Nishiyama T."/>
            <person name="Sakayama H."/>
            <person name="Vries J.D."/>
            <person name="Buschmann H."/>
            <person name="Saint-Marcoux D."/>
            <person name="Ullrich K.K."/>
            <person name="Haas F.B."/>
            <person name="Vanderstraeten L."/>
            <person name="Becker D."/>
            <person name="Lang D."/>
            <person name="Vosolsobe S."/>
            <person name="Rombauts S."/>
            <person name="Wilhelmsson P.K.I."/>
            <person name="Janitza P."/>
            <person name="Kern R."/>
            <person name="Heyl A."/>
            <person name="Rumpler F."/>
            <person name="Villalobos L.I.A.C."/>
            <person name="Clay J.M."/>
            <person name="Skokan R."/>
            <person name="Toyoda A."/>
            <person name="Suzuki Y."/>
            <person name="Kagoshima H."/>
            <person name="Schijlen E."/>
            <person name="Tajeshwar N."/>
            <person name="Catarino B."/>
            <person name="Hetherington A.J."/>
            <person name="Saltykova A."/>
            <person name="Bonnot C."/>
            <person name="Breuninger H."/>
            <person name="Symeonidi A."/>
            <person name="Radhakrishnan G.V."/>
            <person name="Van Nieuwerburgh F."/>
            <person name="Deforce D."/>
            <person name="Chang C."/>
            <person name="Karol K.G."/>
            <person name="Hedrich R."/>
            <person name="Ulvskov P."/>
            <person name="Glockner G."/>
            <person name="Delwiche C.F."/>
            <person name="Petrasek J."/>
            <person name="Van de Peer Y."/>
            <person name="Friml J."/>
            <person name="Beilby M."/>
            <person name="Dolan L."/>
            <person name="Kohara Y."/>
            <person name="Sugano S."/>
            <person name="Fujiyama A."/>
            <person name="Delaux P.-M."/>
            <person name="Quint M."/>
            <person name="TheiBen G."/>
            <person name="Hagemann M."/>
            <person name="Harholt J."/>
            <person name="Dunand C."/>
            <person name="Zachgo S."/>
            <person name="Langdale J."/>
            <person name="Maumus F."/>
            <person name="Straeten D.V.D."/>
            <person name="Gould S.B."/>
            <person name="Rensing S.A."/>
        </authorList>
    </citation>
    <scope>NUCLEOTIDE SEQUENCE [LARGE SCALE GENOMIC DNA]</scope>
    <source>
        <strain evidence="2 3">S276</strain>
    </source>
</reference>
<evidence type="ECO:0000313" key="3">
    <source>
        <dbReference type="Proteomes" id="UP000265515"/>
    </source>
</evidence>
<sequence length="197" mass="21410">MEEPSTSSKKAIEAKEEEEQPAAEGSTGDEGTTTLSTGDCRSFYRNLTLAKGIGSSPISDKPEDEGSSAHAAASADVTGQKDGVGDTGRVRGEEETAWESHVHDFWFDRGDFERRSGIDPDDIDDASTRVTIADSEFVDDELGVQLDDMDELEIARYDTFSEGDHEEVGEEDDPTEGEEHGVGVTRDRERPLAFAVC</sequence>
<organism evidence="2 3">
    <name type="scientific">Chara braunii</name>
    <name type="common">Braun's stonewort</name>
    <dbReference type="NCBI Taxonomy" id="69332"/>
    <lineage>
        <taxon>Eukaryota</taxon>
        <taxon>Viridiplantae</taxon>
        <taxon>Streptophyta</taxon>
        <taxon>Charophyceae</taxon>
        <taxon>Charales</taxon>
        <taxon>Characeae</taxon>
        <taxon>Chara</taxon>
    </lineage>
</organism>
<comment type="caution">
    <text evidence="2">The sequence shown here is derived from an EMBL/GenBank/DDBJ whole genome shotgun (WGS) entry which is preliminary data.</text>
</comment>
<evidence type="ECO:0000313" key="2">
    <source>
        <dbReference type="EMBL" id="GBG67243.1"/>
    </source>
</evidence>
<feature type="region of interest" description="Disordered" evidence="1">
    <location>
        <begin position="52"/>
        <end position="97"/>
    </location>
</feature>